<dbReference type="Proteomes" id="UP000218231">
    <property type="component" value="Unassembled WGS sequence"/>
</dbReference>
<evidence type="ECO:0000313" key="2">
    <source>
        <dbReference type="EMBL" id="PAV58347.1"/>
    </source>
</evidence>
<dbReference type="AlphaFoldDB" id="A0A2A2J9L9"/>
<name>A0A2A2J9L9_9BILA</name>
<dbReference type="EMBL" id="LIAE01010588">
    <property type="protein sequence ID" value="PAV58347.1"/>
    <property type="molecule type" value="Genomic_DNA"/>
</dbReference>
<sequence>MASFFNESDLKKCLKNCDFCRTPEKVSQQANALKTAKERRRGIFWIRERAGENGKRGGCQAKTAVQDEFERRRKVRESANRGDARKARRVTHHCSSSSDSSYNHTGSGRQLLLVRQPADIEYNSCYLQSKTLSSYNHKSYVVFI</sequence>
<feature type="compositionally biased region" description="Basic and acidic residues" evidence="1">
    <location>
        <begin position="70"/>
        <end position="85"/>
    </location>
</feature>
<evidence type="ECO:0000313" key="3">
    <source>
        <dbReference type="Proteomes" id="UP000218231"/>
    </source>
</evidence>
<organism evidence="2 3">
    <name type="scientific">Diploscapter pachys</name>
    <dbReference type="NCBI Taxonomy" id="2018661"/>
    <lineage>
        <taxon>Eukaryota</taxon>
        <taxon>Metazoa</taxon>
        <taxon>Ecdysozoa</taxon>
        <taxon>Nematoda</taxon>
        <taxon>Chromadorea</taxon>
        <taxon>Rhabditida</taxon>
        <taxon>Rhabditina</taxon>
        <taxon>Rhabditomorpha</taxon>
        <taxon>Rhabditoidea</taxon>
        <taxon>Rhabditidae</taxon>
        <taxon>Diploscapter</taxon>
    </lineage>
</organism>
<reference evidence="2 3" key="1">
    <citation type="journal article" date="2017" name="Curr. Biol.">
        <title>Genome architecture and evolution of a unichromosomal asexual nematode.</title>
        <authorList>
            <person name="Fradin H."/>
            <person name="Zegar C."/>
            <person name="Gutwein M."/>
            <person name="Lucas J."/>
            <person name="Kovtun M."/>
            <person name="Corcoran D."/>
            <person name="Baugh L.R."/>
            <person name="Kiontke K."/>
            <person name="Gunsalus K."/>
            <person name="Fitch D.H."/>
            <person name="Piano F."/>
        </authorList>
    </citation>
    <scope>NUCLEOTIDE SEQUENCE [LARGE SCALE GENOMIC DNA]</scope>
    <source>
        <strain evidence="2">PF1309</strain>
    </source>
</reference>
<proteinExistence type="predicted"/>
<feature type="region of interest" description="Disordered" evidence="1">
    <location>
        <begin position="70"/>
        <end position="106"/>
    </location>
</feature>
<evidence type="ECO:0000256" key="1">
    <source>
        <dbReference type="SAM" id="MobiDB-lite"/>
    </source>
</evidence>
<comment type="caution">
    <text evidence="2">The sequence shown here is derived from an EMBL/GenBank/DDBJ whole genome shotgun (WGS) entry which is preliminary data.</text>
</comment>
<keyword evidence="3" id="KW-1185">Reference proteome</keyword>
<protein>
    <submittedName>
        <fullName evidence="2">Uncharacterized protein</fullName>
    </submittedName>
</protein>
<accession>A0A2A2J9L9</accession>
<gene>
    <name evidence="2" type="ORF">WR25_14733</name>
</gene>